<gene>
    <name evidence="11" type="ordered locus">Ilyop_1191</name>
</gene>
<dbReference type="Pfam" id="PF03553">
    <property type="entry name" value="Na_H_antiporter"/>
    <property type="match status" value="2"/>
</dbReference>
<feature type="domain" description="Na+/H+ antiporter NhaC-like C-terminal" evidence="10">
    <location>
        <begin position="21"/>
        <end position="216"/>
    </location>
</feature>
<dbReference type="GO" id="GO:0005886">
    <property type="term" value="C:plasma membrane"/>
    <property type="evidence" value="ECO:0007669"/>
    <property type="project" value="UniProtKB-SubCell"/>
</dbReference>
<feature type="transmembrane region" description="Helical" evidence="9">
    <location>
        <begin position="76"/>
        <end position="97"/>
    </location>
</feature>
<proteinExistence type="inferred from homology"/>
<keyword evidence="5 9" id="KW-0812">Transmembrane</keyword>
<dbReference type="PANTHER" id="PTHR33451:SF4">
    <property type="entry name" value="NA+_H+ ANTIPORTER"/>
    <property type="match status" value="1"/>
</dbReference>
<evidence type="ECO:0000256" key="9">
    <source>
        <dbReference type="SAM" id="Phobius"/>
    </source>
</evidence>
<feature type="transmembrane region" description="Helical" evidence="9">
    <location>
        <begin position="408"/>
        <end position="427"/>
    </location>
</feature>
<evidence type="ECO:0000256" key="3">
    <source>
        <dbReference type="ARBA" id="ARBA00022449"/>
    </source>
</evidence>
<comment type="subcellular location">
    <subcellularLocation>
        <location evidence="1">Cell membrane</location>
        <topology evidence="1">Multi-pass membrane protein</topology>
    </subcellularLocation>
</comment>
<evidence type="ECO:0000259" key="10">
    <source>
        <dbReference type="Pfam" id="PF03553"/>
    </source>
</evidence>
<dbReference type="GO" id="GO:0015297">
    <property type="term" value="F:antiporter activity"/>
    <property type="evidence" value="ECO:0007669"/>
    <property type="project" value="UniProtKB-KW"/>
</dbReference>
<dbReference type="PANTHER" id="PTHR33451">
    <property type="entry name" value="MALATE-2H(+)/NA(+)-LACTATE ANTIPORTER"/>
    <property type="match status" value="1"/>
</dbReference>
<evidence type="ECO:0000256" key="5">
    <source>
        <dbReference type="ARBA" id="ARBA00022692"/>
    </source>
</evidence>
<feature type="transmembrane region" description="Helical" evidence="9">
    <location>
        <begin position="373"/>
        <end position="396"/>
    </location>
</feature>
<feature type="transmembrane region" description="Helical" evidence="9">
    <location>
        <begin position="327"/>
        <end position="352"/>
    </location>
</feature>
<dbReference type="Proteomes" id="UP000006875">
    <property type="component" value="Chromosome"/>
</dbReference>
<keyword evidence="6 9" id="KW-1133">Transmembrane helix</keyword>
<dbReference type="HOGENOM" id="CLU_043525_0_0_0"/>
<feature type="transmembrane region" description="Helical" evidence="9">
    <location>
        <begin position="194"/>
        <end position="215"/>
    </location>
</feature>
<evidence type="ECO:0000313" key="12">
    <source>
        <dbReference type="Proteomes" id="UP000006875"/>
    </source>
</evidence>
<evidence type="ECO:0000256" key="8">
    <source>
        <dbReference type="ARBA" id="ARBA00038435"/>
    </source>
</evidence>
<sequence length="441" mass="46626">MKTKGEFKGLIPFIIFVTIYLGSGIVLGMAGVEMSFYQLPAPIAAFAGIISAFILFKGSIEEKFKDFIKGCGHEDIMVMCIIYLLAGAFGGVSNAMGGVDSVVNMGLTFIPVHYIPAGLFVIGAFISTSTGTSVGSIVAIAPVAVGLAESSGISMALTLAAVMGGSMFGDNLSVISDTTIAATRTQGVEMRDKFRANISLALPAAIITIIMLVVLGRPEGMIDMAATYNYDVVKVIPYLVVLVLAIAGVNVFAVLTGGILLSGLIGLFKGDFTLLSFSNEIYNGFSGMQEIFLLSLLTGGLAQMVTKAGGIQWLLESVQKKITGRRSAQFGVAALVAMTDAAVANNTVAIIINGPLAKEVSEKYCVEGKRSAALLDIFSCIVQGVIPYGAQMLILLSFSKGTVTPFEVIPLLWYQHILAVFAFIYILRDKEVKSELNENLA</sequence>
<evidence type="ECO:0000256" key="7">
    <source>
        <dbReference type="ARBA" id="ARBA00023136"/>
    </source>
</evidence>
<keyword evidence="4" id="KW-1003">Cell membrane</keyword>
<feature type="transmembrane region" description="Helical" evidence="9">
    <location>
        <begin position="9"/>
        <end position="30"/>
    </location>
</feature>
<feature type="transmembrane region" description="Helical" evidence="9">
    <location>
        <begin position="235"/>
        <end position="268"/>
    </location>
</feature>
<feature type="transmembrane region" description="Helical" evidence="9">
    <location>
        <begin position="291"/>
        <end position="315"/>
    </location>
</feature>
<dbReference type="STRING" id="572544.Ilyop_1191"/>
<evidence type="ECO:0000256" key="1">
    <source>
        <dbReference type="ARBA" id="ARBA00004651"/>
    </source>
</evidence>
<keyword evidence="12" id="KW-1185">Reference proteome</keyword>
<keyword evidence="2" id="KW-0813">Transport</keyword>
<dbReference type="InterPro" id="IPR052180">
    <property type="entry name" value="NhaC_Na-H+_Antiporter"/>
</dbReference>
<dbReference type="RefSeq" id="WP_013387639.1">
    <property type="nucleotide sequence ID" value="NC_014632.1"/>
</dbReference>
<protein>
    <submittedName>
        <fullName evidence="11">Methionine transporter, NhaC family</fullName>
    </submittedName>
</protein>
<dbReference type="InterPro" id="IPR018461">
    <property type="entry name" value="Na/H_Antiport_NhaC-like_C"/>
</dbReference>
<feature type="transmembrane region" description="Helical" evidence="9">
    <location>
        <begin position="36"/>
        <end position="56"/>
    </location>
</feature>
<keyword evidence="3" id="KW-0050">Antiport</keyword>
<dbReference type="eggNOG" id="COG1757">
    <property type="taxonomic scope" value="Bacteria"/>
</dbReference>
<dbReference type="KEGG" id="ipo:Ilyop_1191"/>
<feature type="transmembrane region" description="Helical" evidence="9">
    <location>
        <begin position="117"/>
        <end position="145"/>
    </location>
</feature>
<evidence type="ECO:0000313" key="11">
    <source>
        <dbReference type="EMBL" id="ADO82972.1"/>
    </source>
</evidence>
<keyword evidence="7 9" id="KW-0472">Membrane</keyword>
<dbReference type="AlphaFoldDB" id="E3H8J0"/>
<comment type="similarity">
    <text evidence="8">Belongs to the NhaC Na(+)/H(+) (TC 2.A.35) antiporter family.</text>
</comment>
<evidence type="ECO:0000256" key="2">
    <source>
        <dbReference type="ARBA" id="ARBA00022448"/>
    </source>
</evidence>
<feature type="domain" description="Na+/H+ antiporter NhaC-like C-terminal" evidence="10">
    <location>
        <begin position="237"/>
        <end position="426"/>
    </location>
</feature>
<dbReference type="EMBL" id="CP002281">
    <property type="protein sequence ID" value="ADO82972.1"/>
    <property type="molecule type" value="Genomic_DNA"/>
</dbReference>
<accession>E3H8J0</accession>
<name>E3H8J0_ILYPC</name>
<evidence type="ECO:0000256" key="6">
    <source>
        <dbReference type="ARBA" id="ARBA00022989"/>
    </source>
</evidence>
<dbReference type="OrthoDB" id="9790605at2"/>
<organism evidence="11 12">
    <name type="scientific">Ilyobacter polytropus (strain ATCC 51220 / DSM 2926 / LMG 16218 / CuHBu1)</name>
    <dbReference type="NCBI Taxonomy" id="572544"/>
    <lineage>
        <taxon>Bacteria</taxon>
        <taxon>Fusobacteriati</taxon>
        <taxon>Fusobacteriota</taxon>
        <taxon>Fusobacteriia</taxon>
        <taxon>Fusobacteriales</taxon>
        <taxon>Fusobacteriaceae</taxon>
        <taxon>Ilyobacter</taxon>
    </lineage>
</organism>
<reference evidence="11 12" key="1">
    <citation type="journal article" date="2010" name="Stand. Genomic Sci.">
        <title>Complete genome sequence of Ilyobacter polytropus type strain (CuHbu1).</title>
        <authorList>
            <person name="Sikorski J."/>
            <person name="Chertkov O."/>
            <person name="Lapidus A."/>
            <person name="Nolan M."/>
            <person name="Lucas S."/>
            <person name="Del Rio T.G."/>
            <person name="Tice H."/>
            <person name="Cheng J.F."/>
            <person name="Tapia R."/>
            <person name="Han C."/>
            <person name="Goodwin L."/>
            <person name="Pitluck S."/>
            <person name="Liolios K."/>
            <person name="Ivanova N."/>
            <person name="Mavromatis K."/>
            <person name="Mikhailova N."/>
            <person name="Pati A."/>
            <person name="Chen A."/>
            <person name="Palaniappan K."/>
            <person name="Land M."/>
            <person name="Hauser L."/>
            <person name="Chang Y.J."/>
            <person name="Jeffries C.D."/>
            <person name="Brambilla E."/>
            <person name="Yasawong M."/>
            <person name="Rohde M."/>
            <person name="Pukall R."/>
            <person name="Spring S."/>
            <person name="Goker M."/>
            <person name="Woyke T."/>
            <person name="Bristow J."/>
            <person name="Eisen J.A."/>
            <person name="Markowitz V."/>
            <person name="Hugenholtz P."/>
            <person name="Kyrpides N.C."/>
            <person name="Klenk H.P."/>
        </authorList>
    </citation>
    <scope>NUCLEOTIDE SEQUENCE [LARGE SCALE GENOMIC DNA]</scope>
    <source>
        <strain evidence="12">ATCC 51220 / DSM 2926 / LMG 16218 / CuHBu1</strain>
    </source>
</reference>
<evidence type="ECO:0000256" key="4">
    <source>
        <dbReference type="ARBA" id="ARBA00022475"/>
    </source>
</evidence>